<dbReference type="KEGG" id="sual:KDD17_12605"/>
<evidence type="ECO:0000313" key="2">
    <source>
        <dbReference type="EMBL" id="QUJ75782.1"/>
    </source>
</evidence>
<dbReference type="AlphaFoldDB" id="A0A975PLH3"/>
<protein>
    <recommendedName>
        <fullName evidence="4">Dihydrodipicolinate reductase</fullName>
    </recommendedName>
</protein>
<evidence type="ECO:0008006" key="4">
    <source>
        <dbReference type="Google" id="ProtNLM"/>
    </source>
</evidence>
<proteinExistence type="predicted"/>
<accession>A0A975PLH3</accession>
<sequence>MRFALILCLLPSIGFADGFATLAGDTPLSRAEVVAMTRGGDVLFYEGGRSRYSVGGAYSYTYASGESAFGTFQVGADGTVCIAYRNGRARCDRFVRSHGRLVMLTADGQRFPIRP</sequence>
<keyword evidence="1" id="KW-0732">Signal</keyword>
<dbReference type="EMBL" id="CP073581">
    <property type="protein sequence ID" value="QUJ75782.1"/>
    <property type="molecule type" value="Genomic_DNA"/>
</dbReference>
<feature type="signal peptide" evidence="1">
    <location>
        <begin position="1"/>
        <end position="16"/>
    </location>
</feature>
<dbReference type="Proteomes" id="UP000683291">
    <property type="component" value="Chromosome 1"/>
</dbReference>
<reference evidence="2" key="1">
    <citation type="submission" date="2021-04" db="EMBL/GenBank/DDBJ databases">
        <title>Complete genome sequence for Sulfitobacter sp. strain JK7-1.</title>
        <authorList>
            <person name="Park S.-J."/>
        </authorList>
    </citation>
    <scope>NUCLEOTIDE SEQUENCE</scope>
    <source>
        <strain evidence="2">JK7-1</strain>
    </source>
</reference>
<evidence type="ECO:0000313" key="3">
    <source>
        <dbReference type="Proteomes" id="UP000683291"/>
    </source>
</evidence>
<dbReference type="RefSeq" id="WP_212703983.1">
    <property type="nucleotide sequence ID" value="NZ_CP073581.1"/>
</dbReference>
<keyword evidence="3" id="KW-1185">Reference proteome</keyword>
<evidence type="ECO:0000256" key="1">
    <source>
        <dbReference type="SAM" id="SignalP"/>
    </source>
</evidence>
<feature type="chain" id="PRO_5037930170" description="Dihydrodipicolinate reductase" evidence="1">
    <location>
        <begin position="17"/>
        <end position="115"/>
    </location>
</feature>
<gene>
    <name evidence="2" type="ORF">KDD17_12605</name>
</gene>
<name>A0A975PLH3_9RHOB</name>
<organism evidence="2 3">
    <name type="scientific">Sulfitobacter albidus</name>
    <dbReference type="NCBI Taxonomy" id="2829501"/>
    <lineage>
        <taxon>Bacteria</taxon>
        <taxon>Pseudomonadati</taxon>
        <taxon>Pseudomonadota</taxon>
        <taxon>Alphaproteobacteria</taxon>
        <taxon>Rhodobacterales</taxon>
        <taxon>Roseobacteraceae</taxon>
        <taxon>Sulfitobacter</taxon>
    </lineage>
</organism>